<keyword evidence="4" id="KW-1185">Reference proteome</keyword>
<dbReference type="AlphaFoldDB" id="A0AAV0CDN4"/>
<proteinExistence type="predicted"/>
<feature type="compositionally biased region" description="Basic and acidic residues" evidence="1">
    <location>
        <begin position="42"/>
        <end position="51"/>
    </location>
</feature>
<dbReference type="EMBL" id="CAMAPF010000024">
    <property type="protein sequence ID" value="CAH9073343.1"/>
    <property type="molecule type" value="Genomic_DNA"/>
</dbReference>
<evidence type="ECO:0000256" key="1">
    <source>
        <dbReference type="SAM" id="MobiDB-lite"/>
    </source>
</evidence>
<dbReference type="EMBL" id="CAMAPF010001073">
    <property type="protein sequence ID" value="CAH9145343.1"/>
    <property type="molecule type" value="Genomic_DNA"/>
</dbReference>
<reference evidence="2" key="1">
    <citation type="submission" date="2022-07" db="EMBL/GenBank/DDBJ databases">
        <authorList>
            <person name="Macas J."/>
            <person name="Novak P."/>
            <person name="Neumann P."/>
        </authorList>
    </citation>
    <scope>NUCLEOTIDE SEQUENCE</scope>
</reference>
<evidence type="ECO:0000313" key="2">
    <source>
        <dbReference type="EMBL" id="CAH9073343.1"/>
    </source>
</evidence>
<evidence type="ECO:0000313" key="3">
    <source>
        <dbReference type="EMBL" id="CAH9145343.1"/>
    </source>
</evidence>
<comment type="caution">
    <text evidence="2">The sequence shown here is derived from an EMBL/GenBank/DDBJ whole genome shotgun (WGS) entry which is preliminary data.</text>
</comment>
<name>A0AAV0CDN4_9ASTE</name>
<accession>A0AAV0CDN4</accession>
<evidence type="ECO:0000313" key="4">
    <source>
        <dbReference type="Proteomes" id="UP001152523"/>
    </source>
</evidence>
<dbReference type="Proteomes" id="UP001152523">
    <property type="component" value="Unassembled WGS sequence"/>
</dbReference>
<feature type="region of interest" description="Disordered" evidence="1">
    <location>
        <begin position="26"/>
        <end position="51"/>
    </location>
</feature>
<gene>
    <name evidence="3" type="ORF">CEPIT_LOCUS42143</name>
    <name evidence="2" type="ORF">CEPIT_LOCUS4575</name>
</gene>
<sequence length="51" mass="6285">MYLRILRKQSYQRLDQIRGWCMEYTRRNPTKKGQPNVSQRTNEVKENTQIK</sequence>
<protein>
    <submittedName>
        <fullName evidence="2">Uncharacterized protein</fullName>
    </submittedName>
</protein>
<feature type="compositionally biased region" description="Polar residues" evidence="1">
    <location>
        <begin position="31"/>
        <end position="41"/>
    </location>
</feature>
<organism evidence="2 4">
    <name type="scientific">Cuscuta epithymum</name>
    <dbReference type="NCBI Taxonomy" id="186058"/>
    <lineage>
        <taxon>Eukaryota</taxon>
        <taxon>Viridiplantae</taxon>
        <taxon>Streptophyta</taxon>
        <taxon>Embryophyta</taxon>
        <taxon>Tracheophyta</taxon>
        <taxon>Spermatophyta</taxon>
        <taxon>Magnoliopsida</taxon>
        <taxon>eudicotyledons</taxon>
        <taxon>Gunneridae</taxon>
        <taxon>Pentapetalae</taxon>
        <taxon>asterids</taxon>
        <taxon>lamiids</taxon>
        <taxon>Solanales</taxon>
        <taxon>Convolvulaceae</taxon>
        <taxon>Cuscuteae</taxon>
        <taxon>Cuscuta</taxon>
        <taxon>Cuscuta subgen. Cuscuta</taxon>
    </lineage>
</organism>